<dbReference type="SUPFAM" id="SSF51735">
    <property type="entry name" value="NAD(P)-binding Rossmann-fold domains"/>
    <property type="match status" value="1"/>
</dbReference>
<sequence length="368" mass="40097">MTADRRRYRVIVWGTGAVGSELIATVLDHPDEFEIVGARVYSEHKHGTDIGTLVGRESIGVRASIHVDAILATDADCVLYAPRITDLDDVCAILAAGKNVATTAFLFHPKRIAPDDRERLLEACRVGGTTVHGSGLNPGNISGVLPLALSGMSRTIERITLQERADWSVYESTSITFGAMGFGQPAERINVAENEFLAFNSGLFTEQVWFLSDELNAGIDEVTATVEAVPAQEDHRIFDHLLRAGTTAGQRWIWTGRRRGEPLIEIEVLWTVGGEYPGHWPTPEHGWTLTIEGDPSMRTHFFSLASFTRAVDIREHVRSASVATAMQVLNAVPAICAAPPGFATMATLPLIRSRVGFGNDTPEWGSVQ</sequence>
<organism evidence="2 3">
    <name type="scientific">Nocardia macrotermitis</name>
    <dbReference type="NCBI Taxonomy" id="2585198"/>
    <lineage>
        <taxon>Bacteria</taxon>
        <taxon>Bacillati</taxon>
        <taxon>Actinomycetota</taxon>
        <taxon>Actinomycetes</taxon>
        <taxon>Mycobacteriales</taxon>
        <taxon>Nocardiaceae</taxon>
        <taxon>Nocardia</taxon>
    </lineage>
</organism>
<proteinExistence type="predicted"/>
<dbReference type="GO" id="GO:0016491">
    <property type="term" value="F:oxidoreductase activity"/>
    <property type="evidence" value="ECO:0007669"/>
    <property type="project" value="UniProtKB-KW"/>
</dbReference>
<dbReference type="RefSeq" id="WP_319945306.1">
    <property type="nucleotide sequence ID" value="NZ_WEGK01000010.1"/>
</dbReference>
<dbReference type="Pfam" id="PF19328">
    <property type="entry name" value="DAP_DH_C"/>
    <property type="match status" value="1"/>
</dbReference>
<protein>
    <submittedName>
        <fullName evidence="2">2,4-diaminopentanoate dehydrogenase</fullName>
        <ecNumber evidence="2">1.4.1.26</ecNumber>
    </submittedName>
</protein>
<dbReference type="InterPro" id="IPR045760">
    <property type="entry name" value="DAP_DH_C"/>
</dbReference>
<comment type="caution">
    <text evidence="2">The sequence shown here is derived from an EMBL/GenBank/DDBJ whole genome shotgun (WGS) entry which is preliminary data.</text>
</comment>
<name>A0A7K0D8M1_9NOCA</name>
<dbReference type="Proteomes" id="UP000438448">
    <property type="component" value="Unassembled WGS sequence"/>
</dbReference>
<evidence type="ECO:0000259" key="1">
    <source>
        <dbReference type="Pfam" id="PF19328"/>
    </source>
</evidence>
<dbReference type="EC" id="1.4.1.26" evidence="2"/>
<dbReference type="InterPro" id="IPR036291">
    <property type="entry name" value="NAD(P)-bd_dom_sf"/>
</dbReference>
<feature type="domain" description="2,4-diaminopentanoate dehydrogenase C-terminal" evidence="1">
    <location>
        <begin position="145"/>
        <end position="355"/>
    </location>
</feature>
<dbReference type="AlphaFoldDB" id="A0A7K0D8M1"/>
<dbReference type="Gene3D" id="3.40.50.720">
    <property type="entry name" value="NAD(P)-binding Rossmann-like Domain"/>
    <property type="match status" value="1"/>
</dbReference>
<evidence type="ECO:0000313" key="3">
    <source>
        <dbReference type="Proteomes" id="UP000438448"/>
    </source>
</evidence>
<keyword evidence="3" id="KW-1185">Reference proteome</keyword>
<accession>A0A7K0D8M1</accession>
<keyword evidence="2" id="KW-0560">Oxidoreductase</keyword>
<evidence type="ECO:0000313" key="2">
    <source>
        <dbReference type="EMBL" id="MQY21652.1"/>
    </source>
</evidence>
<dbReference type="EMBL" id="WEGK01000010">
    <property type="protein sequence ID" value="MQY21652.1"/>
    <property type="molecule type" value="Genomic_DNA"/>
</dbReference>
<dbReference type="CDD" id="cd24146">
    <property type="entry name" value="nat-AmDH_N_like"/>
    <property type="match status" value="1"/>
</dbReference>
<reference evidence="2 3" key="1">
    <citation type="submission" date="2019-10" db="EMBL/GenBank/DDBJ databases">
        <title>Nocardia macrotermitis sp. nov. and Nocardia aurantia sp. nov., isolated from the gut of fungus growing-termite Macrotermes natalensis.</title>
        <authorList>
            <person name="Benndorf R."/>
            <person name="Schwitalla J."/>
            <person name="Martin K."/>
            <person name="De Beer W."/>
            <person name="Kaster A.-K."/>
            <person name="Vollmers J."/>
            <person name="Poulsen M."/>
            <person name="Beemelmanns C."/>
        </authorList>
    </citation>
    <scope>NUCLEOTIDE SEQUENCE [LARGE SCALE GENOMIC DNA]</scope>
    <source>
        <strain evidence="2 3">RB20</strain>
    </source>
</reference>
<gene>
    <name evidence="2" type="primary">ord_4</name>
    <name evidence="2" type="ORF">NRB20_47650</name>
</gene>